<keyword evidence="12" id="KW-0624">Polysaccharide degradation</keyword>
<keyword evidence="9" id="KW-0503">Monooxygenase</keyword>
<dbReference type="Proteomes" id="UP000812966">
    <property type="component" value="Unassembled WGS sequence"/>
</dbReference>
<protein>
    <recommendedName>
        <fullName evidence="15">lytic cellulose monooxygenase (C4-dehydrogenating)</fullName>
        <ecNumber evidence="15">1.14.99.56</ecNumber>
    </recommendedName>
</protein>
<keyword evidence="8" id="KW-0186">Copper</keyword>
<dbReference type="GO" id="GO:0004497">
    <property type="term" value="F:monooxygenase activity"/>
    <property type="evidence" value="ECO:0007669"/>
    <property type="project" value="UniProtKB-KW"/>
</dbReference>
<dbReference type="PANTHER" id="PTHR33353:SF10">
    <property type="entry name" value="ENDO-BETA-1,4-GLUCANASE D"/>
    <property type="match status" value="1"/>
</dbReference>
<name>A0A8K0JQU4_9TREE</name>
<feature type="compositionally biased region" description="Polar residues" evidence="16">
    <location>
        <begin position="269"/>
        <end position="285"/>
    </location>
</feature>
<keyword evidence="3" id="KW-0964">Secreted</keyword>
<comment type="cofactor">
    <cofactor evidence="1">
        <name>Cu(2+)</name>
        <dbReference type="ChEBI" id="CHEBI:29036"/>
    </cofactor>
</comment>
<keyword evidence="19" id="KW-1185">Reference proteome</keyword>
<dbReference type="EMBL" id="JABELV010000019">
    <property type="protein sequence ID" value="KAG7566886.1"/>
    <property type="molecule type" value="Genomic_DNA"/>
</dbReference>
<evidence type="ECO:0000256" key="5">
    <source>
        <dbReference type="ARBA" id="ARBA00022729"/>
    </source>
</evidence>
<keyword evidence="10" id="KW-1015">Disulfide bond</keyword>
<comment type="catalytic activity">
    <reaction evidence="14">
        <text>[(1-&gt;4)-beta-D-glucosyl]n+m + reduced acceptor + O2 = 4-dehydro-beta-D-glucosyl-[(1-&gt;4)-beta-D-glucosyl]n-1 + [(1-&gt;4)-beta-D-glucosyl]m + acceptor + H2O.</text>
        <dbReference type="EC" id="1.14.99.56"/>
    </reaction>
</comment>
<dbReference type="GO" id="GO:0005576">
    <property type="term" value="C:extracellular region"/>
    <property type="evidence" value="ECO:0007669"/>
    <property type="project" value="UniProtKB-SubCell"/>
</dbReference>
<evidence type="ECO:0000256" key="12">
    <source>
        <dbReference type="ARBA" id="ARBA00023326"/>
    </source>
</evidence>
<evidence type="ECO:0000313" key="18">
    <source>
        <dbReference type="EMBL" id="KAG7566886.1"/>
    </source>
</evidence>
<evidence type="ECO:0000256" key="6">
    <source>
        <dbReference type="ARBA" id="ARBA00023001"/>
    </source>
</evidence>
<evidence type="ECO:0000256" key="15">
    <source>
        <dbReference type="ARBA" id="ARBA00047174"/>
    </source>
</evidence>
<dbReference type="InterPro" id="IPR049892">
    <property type="entry name" value="AA9"/>
</dbReference>
<evidence type="ECO:0000256" key="9">
    <source>
        <dbReference type="ARBA" id="ARBA00023033"/>
    </source>
</evidence>
<reference evidence="18" key="1">
    <citation type="submission" date="2020-04" db="EMBL/GenBank/DDBJ databases">
        <title>Analysis of mating type loci in Filobasidium floriforme.</title>
        <authorList>
            <person name="Nowrousian M."/>
        </authorList>
    </citation>
    <scope>NUCLEOTIDE SEQUENCE</scope>
    <source>
        <strain evidence="18">CBS 6242</strain>
    </source>
</reference>
<keyword evidence="5" id="KW-0732">Signal</keyword>
<keyword evidence="7" id="KW-0560">Oxidoreductase</keyword>
<comment type="similarity">
    <text evidence="13">Belongs to the polysaccharide monooxygenase AA9 family.</text>
</comment>
<feature type="compositionally biased region" description="Polar residues" evidence="16">
    <location>
        <begin position="362"/>
        <end position="373"/>
    </location>
</feature>
<dbReference type="GO" id="GO:0030245">
    <property type="term" value="P:cellulose catabolic process"/>
    <property type="evidence" value="ECO:0007669"/>
    <property type="project" value="UniProtKB-KW"/>
</dbReference>
<evidence type="ECO:0000256" key="2">
    <source>
        <dbReference type="ARBA" id="ARBA00004613"/>
    </source>
</evidence>
<evidence type="ECO:0000256" key="11">
    <source>
        <dbReference type="ARBA" id="ARBA00023277"/>
    </source>
</evidence>
<proteinExistence type="inferred from homology"/>
<evidence type="ECO:0000313" key="19">
    <source>
        <dbReference type="Proteomes" id="UP000812966"/>
    </source>
</evidence>
<feature type="compositionally biased region" description="Low complexity" evidence="16">
    <location>
        <begin position="194"/>
        <end position="236"/>
    </location>
</feature>
<organism evidence="18 19">
    <name type="scientific">Filobasidium floriforme</name>
    <dbReference type="NCBI Taxonomy" id="5210"/>
    <lineage>
        <taxon>Eukaryota</taxon>
        <taxon>Fungi</taxon>
        <taxon>Dikarya</taxon>
        <taxon>Basidiomycota</taxon>
        <taxon>Agaricomycotina</taxon>
        <taxon>Tremellomycetes</taxon>
        <taxon>Filobasidiales</taxon>
        <taxon>Filobasidiaceae</taxon>
        <taxon>Filobasidium</taxon>
    </lineage>
</organism>
<evidence type="ECO:0000256" key="14">
    <source>
        <dbReference type="ARBA" id="ARBA00045077"/>
    </source>
</evidence>
<feature type="compositionally biased region" description="Low complexity" evidence="16">
    <location>
        <begin position="334"/>
        <end position="344"/>
    </location>
</feature>
<gene>
    <name evidence="18" type="ORF">FFLO_01387</name>
</gene>
<sequence>MGTWPEGHSGPILNHMASCGGATCTGVDATTLDWFAIHHSGYDATAKIWPTDVLATTGAKHTITLPTDLPGGAYLLRFELIAMHSVPAQFYPWAAEIDLTSSGTSLPSSEYMGKFPDMYSAAANNMALDFSLYTGNDLMSFVLPGVPVYPGGSSKGNDPRPDGSAGPAPGNATVPAPDPASSTASEAVPAPTKATGTEPAASASATASETASDPLAEPSATSAAEETTEAAPAIPTMTGAEPAVPTTSDSATEDQEQPTDSQALPAETGSGSQPAQPEPTQTGGAPSSVVPIPITIGTAEEESATTEPTATQIAEPQPEPTTTAAGEVQPDVPAPTASATASASGFVVEPSQMVPTDPVTEIASSTAQAAEPT</sequence>
<dbReference type="AlphaFoldDB" id="A0A8K0JQU4"/>
<evidence type="ECO:0000256" key="13">
    <source>
        <dbReference type="ARBA" id="ARBA00044502"/>
    </source>
</evidence>
<keyword evidence="4" id="KW-0479">Metal-binding</keyword>
<dbReference type="InterPro" id="IPR005103">
    <property type="entry name" value="AA9_LPMO"/>
</dbReference>
<evidence type="ECO:0000256" key="16">
    <source>
        <dbReference type="SAM" id="MobiDB-lite"/>
    </source>
</evidence>
<keyword evidence="11" id="KW-0119">Carbohydrate metabolism</keyword>
<evidence type="ECO:0000256" key="7">
    <source>
        <dbReference type="ARBA" id="ARBA00023002"/>
    </source>
</evidence>
<evidence type="ECO:0000256" key="8">
    <source>
        <dbReference type="ARBA" id="ARBA00023008"/>
    </source>
</evidence>
<dbReference type="PANTHER" id="PTHR33353">
    <property type="entry name" value="PUTATIVE (AFU_ORTHOLOGUE AFUA_1G12560)-RELATED"/>
    <property type="match status" value="1"/>
</dbReference>
<evidence type="ECO:0000256" key="4">
    <source>
        <dbReference type="ARBA" id="ARBA00022723"/>
    </source>
</evidence>
<keyword evidence="6" id="KW-0136">Cellulose degradation</keyword>
<evidence type="ECO:0000256" key="1">
    <source>
        <dbReference type="ARBA" id="ARBA00001973"/>
    </source>
</evidence>
<accession>A0A8K0JQU4</accession>
<feature type="domain" description="Auxiliary Activity family 9 catalytic" evidence="17">
    <location>
        <begin position="3"/>
        <end position="130"/>
    </location>
</feature>
<feature type="region of interest" description="Disordered" evidence="16">
    <location>
        <begin position="152"/>
        <end position="373"/>
    </location>
</feature>
<dbReference type="GO" id="GO:0046872">
    <property type="term" value="F:metal ion binding"/>
    <property type="evidence" value="ECO:0007669"/>
    <property type="project" value="UniProtKB-KW"/>
</dbReference>
<dbReference type="EC" id="1.14.99.56" evidence="15"/>
<dbReference type="Pfam" id="PF03443">
    <property type="entry name" value="AA9"/>
    <property type="match status" value="1"/>
</dbReference>
<evidence type="ECO:0000259" key="17">
    <source>
        <dbReference type="Pfam" id="PF03443"/>
    </source>
</evidence>
<dbReference type="Gene3D" id="2.70.50.70">
    <property type="match status" value="1"/>
</dbReference>
<evidence type="ECO:0000256" key="3">
    <source>
        <dbReference type="ARBA" id="ARBA00022525"/>
    </source>
</evidence>
<comment type="subcellular location">
    <subcellularLocation>
        <location evidence="2">Secreted</location>
    </subcellularLocation>
</comment>
<evidence type="ECO:0000256" key="10">
    <source>
        <dbReference type="ARBA" id="ARBA00023157"/>
    </source>
</evidence>
<comment type="caution">
    <text evidence="18">The sequence shown here is derived from an EMBL/GenBank/DDBJ whole genome shotgun (WGS) entry which is preliminary data.</text>
</comment>